<name>A0A0F4L986_9LACO</name>
<dbReference type="FunFam" id="1.10.10.10:FF:000001">
    <property type="entry name" value="LysR family transcriptional regulator"/>
    <property type="match status" value="1"/>
</dbReference>
<dbReference type="PROSITE" id="PS50931">
    <property type="entry name" value="HTH_LYSR"/>
    <property type="match status" value="1"/>
</dbReference>
<dbReference type="Proteomes" id="UP000033533">
    <property type="component" value="Unassembled WGS sequence"/>
</dbReference>
<evidence type="ECO:0000256" key="1">
    <source>
        <dbReference type="ARBA" id="ARBA00009437"/>
    </source>
</evidence>
<dbReference type="InterPro" id="IPR036390">
    <property type="entry name" value="WH_DNA-bd_sf"/>
</dbReference>
<dbReference type="HOGENOM" id="CLU_039613_6_2_9"/>
<gene>
    <name evidence="6" type="ORF">JF76_18450</name>
</gene>
<dbReference type="AlphaFoldDB" id="A0A0F4L986"/>
<dbReference type="GO" id="GO:0003700">
    <property type="term" value="F:DNA-binding transcription factor activity"/>
    <property type="evidence" value="ECO:0007669"/>
    <property type="project" value="InterPro"/>
</dbReference>
<dbReference type="OrthoDB" id="119203at2"/>
<evidence type="ECO:0000256" key="3">
    <source>
        <dbReference type="ARBA" id="ARBA00023125"/>
    </source>
</evidence>
<dbReference type="PANTHER" id="PTHR30346">
    <property type="entry name" value="TRANSCRIPTIONAL DUAL REGULATOR HCAR-RELATED"/>
    <property type="match status" value="1"/>
</dbReference>
<dbReference type="Pfam" id="PF03466">
    <property type="entry name" value="LysR_substrate"/>
    <property type="match status" value="1"/>
</dbReference>
<dbReference type="InterPro" id="IPR036388">
    <property type="entry name" value="WH-like_DNA-bd_sf"/>
</dbReference>
<dbReference type="GO" id="GO:0032993">
    <property type="term" value="C:protein-DNA complex"/>
    <property type="evidence" value="ECO:0007669"/>
    <property type="project" value="TreeGrafter"/>
</dbReference>
<keyword evidence="3" id="KW-0238">DNA-binding</keyword>
<evidence type="ECO:0000259" key="5">
    <source>
        <dbReference type="PROSITE" id="PS50931"/>
    </source>
</evidence>
<dbReference type="GO" id="GO:0003677">
    <property type="term" value="F:DNA binding"/>
    <property type="evidence" value="ECO:0007669"/>
    <property type="project" value="UniProtKB-KW"/>
</dbReference>
<dbReference type="Gene3D" id="3.40.190.10">
    <property type="entry name" value="Periplasmic binding protein-like II"/>
    <property type="match status" value="2"/>
</dbReference>
<dbReference type="EMBL" id="JXBY01000029">
    <property type="protein sequence ID" value="KJY54136.1"/>
    <property type="molecule type" value="Genomic_DNA"/>
</dbReference>
<dbReference type="Gene3D" id="1.10.10.10">
    <property type="entry name" value="Winged helix-like DNA-binding domain superfamily/Winged helix DNA-binding domain"/>
    <property type="match status" value="1"/>
</dbReference>
<protein>
    <submittedName>
        <fullName evidence="6">Transcriptional regulator (LysR family)</fullName>
    </submittedName>
</protein>
<feature type="domain" description="HTH lysR-type" evidence="5">
    <location>
        <begin position="1"/>
        <end position="58"/>
    </location>
</feature>
<dbReference type="PATRIC" id="fig|1218493.3.peg.1934"/>
<dbReference type="SUPFAM" id="SSF53850">
    <property type="entry name" value="Periplasmic binding protein-like II"/>
    <property type="match status" value="1"/>
</dbReference>
<dbReference type="STRING" id="1218493.JF76_18450"/>
<keyword evidence="4" id="KW-0804">Transcription</keyword>
<dbReference type="Pfam" id="PF00126">
    <property type="entry name" value="HTH_1"/>
    <property type="match status" value="1"/>
</dbReference>
<keyword evidence="2" id="KW-0805">Transcription regulation</keyword>
<dbReference type="PRINTS" id="PR00039">
    <property type="entry name" value="HTHLYSR"/>
</dbReference>
<dbReference type="SUPFAM" id="SSF46785">
    <property type="entry name" value="Winged helix' DNA-binding domain"/>
    <property type="match status" value="1"/>
</dbReference>
<evidence type="ECO:0000313" key="6">
    <source>
        <dbReference type="EMBL" id="KJY54136.1"/>
    </source>
</evidence>
<dbReference type="InterPro" id="IPR000847">
    <property type="entry name" value="LysR_HTH_N"/>
</dbReference>
<evidence type="ECO:0000256" key="2">
    <source>
        <dbReference type="ARBA" id="ARBA00023015"/>
    </source>
</evidence>
<proteinExistence type="inferred from homology"/>
<dbReference type="PANTHER" id="PTHR30346:SF28">
    <property type="entry name" value="HTH-TYPE TRANSCRIPTIONAL REGULATOR CYNR"/>
    <property type="match status" value="1"/>
</dbReference>
<comment type="caution">
    <text evidence="6">The sequence shown here is derived from an EMBL/GenBank/DDBJ whole genome shotgun (WGS) entry which is preliminary data.</text>
</comment>
<dbReference type="CDD" id="cd05466">
    <property type="entry name" value="PBP2_LTTR_substrate"/>
    <property type="match status" value="1"/>
</dbReference>
<dbReference type="RefSeq" id="WP_045928791.1">
    <property type="nucleotide sequence ID" value="NZ_JBHSZS010000027.1"/>
</dbReference>
<evidence type="ECO:0000313" key="7">
    <source>
        <dbReference type="Proteomes" id="UP000033533"/>
    </source>
</evidence>
<evidence type="ECO:0000256" key="4">
    <source>
        <dbReference type="ARBA" id="ARBA00023163"/>
    </source>
</evidence>
<comment type="similarity">
    <text evidence="1">Belongs to the LysR transcriptional regulatory family.</text>
</comment>
<reference evidence="6 7" key="1">
    <citation type="submission" date="2014-12" db="EMBL/GenBank/DDBJ databases">
        <title>Comparative genomics of the lactic acid bacteria isolated from the honey bee gut.</title>
        <authorList>
            <person name="Ellegaard K.M."/>
            <person name="Tamarit D."/>
            <person name="Javelind E."/>
            <person name="Olofsson T."/>
            <person name="Andersson S.G."/>
            <person name="Vasquez A."/>
        </authorList>
    </citation>
    <scope>NUCLEOTIDE SEQUENCE [LARGE SCALE GENOMIC DNA]</scope>
    <source>
        <strain evidence="6 7">Biut2</strain>
    </source>
</reference>
<organism evidence="6 7">
    <name type="scientific">Lactobacillus kullabergensis</name>
    <dbReference type="NCBI Taxonomy" id="1218493"/>
    <lineage>
        <taxon>Bacteria</taxon>
        <taxon>Bacillati</taxon>
        <taxon>Bacillota</taxon>
        <taxon>Bacilli</taxon>
        <taxon>Lactobacillales</taxon>
        <taxon>Lactobacillaceae</taxon>
        <taxon>Lactobacillus</taxon>
    </lineage>
</organism>
<sequence>MNIEQLSIFINLAENLSFTQTALKLNISQSAVSQNISKLENQLGFKLFIRNRRTVNLTKSGKIFYINIKSLINIYYKAKQEAQHANDNDQTDLSIGYSGTPWEIAELPGIIKEYKNENPTVKIFLEIHSHENLKQRLSNGDLDIIFTMPDIVRHMSDLHYINLTNGHYVISIPKNENYFFNKEIYVKDLDFKSIIFLDTQWLPTISINLQKKISKLNKNIDITYANNITAENAMVQSGLALGLWCNFVTDPNDSTIYTRPLKTDLKLRYGIAIRKDDNSKAVLHFKNWIKKKELTWK</sequence>
<dbReference type="InterPro" id="IPR005119">
    <property type="entry name" value="LysR_subst-bd"/>
</dbReference>
<accession>A0A0F4L986</accession>